<gene>
    <name evidence="1" type="ORF">BDN72DRAFT_197625</name>
</gene>
<organism evidence="1 2">
    <name type="scientific">Pluteus cervinus</name>
    <dbReference type="NCBI Taxonomy" id="181527"/>
    <lineage>
        <taxon>Eukaryota</taxon>
        <taxon>Fungi</taxon>
        <taxon>Dikarya</taxon>
        <taxon>Basidiomycota</taxon>
        <taxon>Agaricomycotina</taxon>
        <taxon>Agaricomycetes</taxon>
        <taxon>Agaricomycetidae</taxon>
        <taxon>Agaricales</taxon>
        <taxon>Pluteineae</taxon>
        <taxon>Pluteaceae</taxon>
        <taxon>Pluteus</taxon>
    </lineage>
</organism>
<evidence type="ECO:0000313" key="1">
    <source>
        <dbReference type="EMBL" id="TFK73334.1"/>
    </source>
</evidence>
<reference evidence="1 2" key="1">
    <citation type="journal article" date="2019" name="Nat. Ecol. Evol.">
        <title>Megaphylogeny resolves global patterns of mushroom evolution.</title>
        <authorList>
            <person name="Varga T."/>
            <person name="Krizsan K."/>
            <person name="Foldi C."/>
            <person name="Dima B."/>
            <person name="Sanchez-Garcia M."/>
            <person name="Sanchez-Ramirez S."/>
            <person name="Szollosi G.J."/>
            <person name="Szarkandi J.G."/>
            <person name="Papp V."/>
            <person name="Albert L."/>
            <person name="Andreopoulos W."/>
            <person name="Angelini C."/>
            <person name="Antonin V."/>
            <person name="Barry K.W."/>
            <person name="Bougher N.L."/>
            <person name="Buchanan P."/>
            <person name="Buyck B."/>
            <person name="Bense V."/>
            <person name="Catcheside P."/>
            <person name="Chovatia M."/>
            <person name="Cooper J."/>
            <person name="Damon W."/>
            <person name="Desjardin D."/>
            <person name="Finy P."/>
            <person name="Geml J."/>
            <person name="Haridas S."/>
            <person name="Hughes K."/>
            <person name="Justo A."/>
            <person name="Karasinski D."/>
            <person name="Kautmanova I."/>
            <person name="Kiss B."/>
            <person name="Kocsube S."/>
            <person name="Kotiranta H."/>
            <person name="LaButti K.M."/>
            <person name="Lechner B.E."/>
            <person name="Liimatainen K."/>
            <person name="Lipzen A."/>
            <person name="Lukacs Z."/>
            <person name="Mihaltcheva S."/>
            <person name="Morgado L.N."/>
            <person name="Niskanen T."/>
            <person name="Noordeloos M.E."/>
            <person name="Ohm R.A."/>
            <person name="Ortiz-Santana B."/>
            <person name="Ovrebo C."/>
            <person name="Racz N."/>
            <person name="Riley R."/>
            <person name="Savchenko A."/>
            <person name="Shiryaev A."/>
            <person name="Soop K."/>
            <person name="Spirin V."/>
            <person name="Szebenyi C."/>
            <person name="Tomsovsky M."/>
            <person name="Tulloss R.E."/>
            <person name="Uehling J."/>
            <person name="Grigoriev I.V."/>
            <person name="Vagvolgyi C."/>
            <person name="Papp T."/>
            <person name="Martin F.M."/>
            <person name="Miettinen O."/>
            <person name="Hibbett D.S."/>
            <person name="Nagy L.G."/>
        </authorList>
    </citation>
    <scope>NUCLEOTIDE SEQUENCE [LARGE SCALE GENOMIC DNA]</scope>
    <source>
        <strain evidence="1 2">NL-1719</strain>
    </source>
</reference>
<keyword evidence="2" id="KW-1185">Reference proteome</keyword>
<sequence length="484" mass="53354">MSCFLRDLGPYDFKLSKVWYLWYHAQHHPSLEDAYMKARTDFMSGLDRGDVYLPGSPLGFRLNVRSLVQDEDVVPDFLRCLVHVSERGALPTETSREMWSIIGDLLEYSIQRHYRAYFSVLGHIFQVLCKEQKAYYTLPEDLAAGLQPFILCTSGQAQQPKQLDSENADHMRPLIQIVQIASRRARVLLDHQRPAATYAAIPMPYAATPLPSTTALLPSTAAPPPSATTLFPSATPATTTPRSTVAPPPSAATPLPAQTTVLLPSAAVSLPPATLAASPTAAVVPPSSATASLPSAAAQIPATTYVRKPAELPRKKEKALNPGLTKVHSNDPRLSTRQILALAGVKTSRFSPFLIRQILDLPRNAGEMLFLYGPPLPLHVHMIARRSPVLHLYSNHRSSVLCHVTPFSNIDPSSPYFALLILLLLYTFTPLQMKTTARFSHLVEVSKESSTRGSNEHRNEPLGFLPRMTMHSAEAEPRANNKQR</sequence>
<name>A0ACD3B6R4_9AGAR</name>
<protein>
    <submittedName>
        <fullName evidence="1">Uncharacterized protein</fullName>
    </submittedName>
</protein>
<dbReference type="Proteomes" id="UP000308600">
    <property type="component" value="Unassembled WGS sequence"/>
</dbReference>
<dbReference type="EMBL" id="ML208276">
    <property type="protein sequence ID" value="TFK73334.1"/>
    <property type="molecule type" value="Genomic_DNA"/>
</dbReference>
<evidence type="ECO:0000313" key="2">
    <source>
        <dbReference type="Proteomes" id="UP000308600"/>
    </source>
</evidence>
<accession>A0ACD3B6R4</accession>
<proteinExistence type="predicted"/>